<organism evidence="1 2">
    <name type="scientific">Thalictrum thalictroides</name>
    <name type="common">Rue-anemone</name>
    <name type="synonym">Anemone thalictroides</name>
    <dbReference type="NCBI Taxonomy" id="46969"/>
    <lineage>
        <taxon>Eukaryota</taxon>
        <taxon>Viridiplantae</taxon>
        <taxon>Streptophyta</taxon>
        <taxon>Embryophyta</taxon>
        <taxon>Tracheophyta</taxon>
        <taxon>Spermatophyta</taxon>
        <taxon>Magnoliopsida</taxon>
        <taxon>Ranunculales</taxon>
        <taxon>Ranunculaceae</taxon>
        <taxon>Thalictroideae</taxon>
        <taxon>Thalictrum</taxon>
    </lineage>
</organism>
<sequence>MAWSGGSRKICFQEIVFLFARCMLKRRSILSFKVEYKVRWNPWFSDLRRFARHRAGVARDGSGKDDKGGYQMSKKLDGGRMRLNSKQAASVLKSYSLRPATIKIILHDFQGSKMESMN</sequence>
<reference evidence="1 2" key="1">
    <citation type="submission" date="2020-06" db="EMBL/GenBank/DDBJ databases">
        <title>Transcriptomic and genomic resources for Thalictrum thalictroides and T. hernandezii: Facilitating candidate gene discovery in an emerging model plant lineage.</title>
        <authorList>
            <person name="Arias T."/>
            <person name="Riano-Pachon D.M."/>
            <person name="Di Stilio V.S."/>
        </authorList>
    </citation>
    <scope>NUCLEOTIDE SEQUENCE [LARGE SCALE GENOMIC DNA]</scope>
    <source>
        <strain evidence="2">cv. WT478/WT964</strain>
        <tissue evidence="1">Leaves</tissue>
    </source>
</reference>
<evidence type="ECO:0000313" key="2">
    <source>
        <dbReference type="Proteomes" id="UP000554482"/>
    </source>
</evidence>
<dbReference type="Proteomes" id="UP000554482">
    <property type="component" value="Unassembled WGS sequence"/>
</dbReference>
<evidence type="ECO:0000313" key="1">
    <source>
        <dbReference type="EMBL" id="KAF5196804.1"/>
    </source>
</evidence>
<keyword evidence="2" id="KW-1185">Reference proteome</keyword>
<comment type="caution">
    <text evidence="1">The sequence shown here is derived from an EMBL/GenBank/DDBJ whole genome shotgun (WGS) entry which is preliminary data.</text>
</comment>
<dbReference type="AlphaFoldDB" id="A0A7J6WH85"/>
<protein>
    <submittedName>
        <fullName evidence="1">Uncharacterized protein</fullName>
    </submittedName>
</protein>
<proteinExistence type="predicted"/>
<name>A0A7J6WH85_THATH</name>
<gene>
    <name evidence="1" type="ORF">FRX31_013609</name>
</gene>
<accession>A0A7J6WH85</accession>
<dbReference type="EMBL" id="JABWDY010015503">
    <property type="protein sequence ID" value="KAF5196804.1"/>
    <property type="molecule type" value="Genomic_DNA"/>
</dbReference>